<dbReference type="Pfam" id="PF14322">
    <property type="entry name" value="SusD-like_3"/>
    <property type="match status" value="1"/>
</dbReference>
<evidence type="ECO:0000256" key="6">
    <source>
        <dbReference type="SAM" id="SignalP"/>
    </source>
</evidence>
<dbReference type="InterPro" id="IPR011990">
    <property type="entry name" value="TPR-like_helical_dom_sf"/>
</dbReference>
<dbReference type="OrthoDB" id="727588at2"/>
<feature type="chain" id="PRO_5012529180" evidence="6">
    <location>
        <begin position="23"/>
        <end position="563"/>
    </location>
</feature>
<evidence type="ECO:0000313" key="10">
    <source>
        <dbReference type="Proteomes" id="UP000192678"/>
    </source>
</evidence>
<dbReference type="Proteomes" id="UP000192678">
    <property type="component" value="Unassembled WGS sequence"/>
</dbReference>
<dbReference type="RefSeq" id="WP_084289665.1">
    <property type="nucleotide sequence ID" value="NZ_FWYB01000006.1"/>
</dbReference>
<evidence type="ECO:0000256" key="5">
    <source>
        <dbReference type="ARBA" id="ARBA00023237"/>
    </source>
</evidence>
<evidence type="ECO:0000259" key="7">
    <source>
        <dbReference type="Pfam" id="PF07980"/>
    </source>
</evidence>
<proteinExistence type="inferred from homology"/>
<dbReference type="GO" id="GO:0009279">
    <property type="term" value="C:cell outer membrane"/>
    <property type="evidence" value="ECO:0007669"/>
    <property type="project" value="UniProtKB-SubCell"/>
</dbReference>
<dbReference type="InterPro" id="IPR012944">
    <property type="entry name" value="SusD_RagB_dom"/>
</dbReference>
<organism evidence="9 10">
    <name type="scientific">Pedobacter nyackensis</name>
    <dbReference type="NCBI Taxonomy" id="475255"/>
    <lineage>
        <taxon>Bacteria</taxon>
        <taxon>Pseudomonadati</taxon>
        <taxon>Bacteroidota</taxon>
        <taxon>Sphingobacteriia</taxon>
        <taxon>Sphingobacteriales</taxon>
        <taxon>Sphingobacteriaceae</taxon>
        <taxon>Pedobacter</taxon>
    </lineage>
</organism>
<dbReference type="InterPro" id="IPR033985">
    <property type="entry name" value="SusD-like_N"/>
</dbReference>
<dbReference type="STRING" id="475255.SAMN04488101_10652"/>
<dbReference type="AlphaFoldDB" id="A0A1W2D977"/>
<keyword evidence="3 6" id="KW-0732">Signal</keyword>
<keyword evidence="4" id="KW-0472">Membrane</keyword>
<keyword evidence="10" id="KW-1185">Reference proteome</keyword>
<dbReference type="Gene3D" id="1.25.40.390">
    <property type="match status" value="1"/>
</dbReference>
<dbReference type="PROSITE" id="PS51257">
    <property type="entry name" value="PROKAR_LIPOPROTEIN"/>
    <property type="match status" value="1"/>
</dbReference>
<evidence type="ECO:0000256" key="4">
    <source>
        <dbReference type="ARBA" id="ARBA00023136"/>
    </source>
</evidence>
<dbReference type="Pfam" id="PF07980">
    <property type="entry name" value="SusD_RagB"/>
    <property type="match status" value="1"/>
</dbReference>
<sequence>MKTKIYYILAALVLMMSTSCKDYLVEESRTDIDKNKYMNNAAEAENVLLGVYRNLVTDDMYGFNLSILFTMGTDISQVEGSTNENFRIIPTNSFTPNQAEIQGTYAKLYNSVYNANDFIESLEQKMVNFSNMDKQLATIYLAEARGLRGLYYFELLRRYGHIALITNTSMSSQAPSTFVQEDPTKVYAFIEQDLQYAIENLPYAVDDTFRGNKSFRLSKGSALGLLAKVYATWAGAPVKDVSKWEMAAKTAQILVESNKHGLLDNYEQLWKNSGAGLWNPTESLIEVSFYSPTATNGAADPIGRIGKWNGVKATISAERGSNAANVKVVHTFVLDWRNYPEDLRRDISIANYQYNPSKTLWVKAASETEQVAIANDADPTKKQKEKQNYTPGKWDTEKYVPQSNKLINNDRSNINWYVLRYADVLLIYAEALNEWKQAPTADAYTAINMVRRRGYGLPVSATSTLADLPAGLDVTTFRDAVRKERAFELAFEGDRKLDLIRWGVYYETVKDTAKKLGSWWITAGAPNYVVAQPGFTTKGKHDLFPIPQREMDLATQFKQNFGW</sequence>
<evidence type="ECO:0000256" key="2">
    <source>
        <dbReference type="ARBA" id="ARBA00006275"/>
    </source>
</evidence>
<evidence type="ECO:0000256" key="1">
    <source>
        <dbReference type="ARBA" id="ARBA00004442"/>
    </source>
</evidence>
<dbReference type="EMBL" id="FWYB01000006">
    <property type="protein sequence ID" value="SMC94107.1"/>
    <property type="molecule type" value="Genomic_DNA"/>
</dbReference>
<name>A0A1W2D977_9SPHI</name>
<comment type="similarity">
    <text evidence="2">Belongs to the SusD family.</text>
</comment>
<keyword evidence="5" id="KW-0998">Cell outer membrane</keyword>
<gene>
    <name evidence="9" type="ORF">SAMN04488101_10652</name>
</gene>
<comment type="subcellular location">
    <subcellularLocation>
        <location evidence="1">Cell outer membrane</location>
    </subcellularLocation>
</comment>
<evidence type="ECO:0000313" key="9">
    <source>
        <dbReference type="EMBL" id="SMC94107.1"/>
    </source>
</evidence>
<evidence type="ECO:0000259" key="8">
    <source>
        <dbReference type="Pfam" id="PF14322"/>
    </source>
</evidence>
<reference evidence="9 10" key="1">
    <citation type="submission" date="2017-04" db="EMBL/GenBank/DDBJ databases">
        <authorList>
            <person name="Afonso C.L."/>
            <person name="Miller P.J."/>
            <person name="Scott M.A."/>
            <person name="Spackman E."/>
            <person name="Goraichik I."/>
            <person name="Dimitrov K.M."/>
            <person name="Suarez D.L."/>
            <person name="Swayne D.E."/>
        </authorList>
    </citation>
    <scope>NUCLEOTIDE SEQUENCE [LARGE SCALE GENOMIC DNA]</scope>
    <source>
        <strain evidence="9 10">DSM 19625</strain>
    </source>
</reference>
<accession>A0A1W2D977</accession>
<dbReference type="CDD" id="cd08977">
    <property type="entry name" value="SusD"/>
    <property type="match status" value="1"/>
</dbReference>
<dbReference type="SUPFAM" id="SSF48452">
    <property type="entry name" value="TPR-like"/>
    <property type="match status" value="1"/>
</dbReference>
<feature type="domain" description="RagB/SusD" evidence="7">
    <location>
        <begin position="341"/>
        <end position="563"/>
    </location>
</feature>
<evidence type="ECO:0000256" key="3">
    <source>
        <dbReference type="ARBA" id="ARBA00022729"/>
    </source>
</evidence>
<feature type="domain" description="SusD-like N-terminal" evidence="8">
    <location>
        <begin position="33"/>
        <end position="230"/>
    </location>
</feature>
<feature type="signal peptide" evidence="6">
    <location>
        <begin position="1"/>
        <end position="22"/>
    </location>
</feature>
<protein>
    <submittedName>
        <fullName evidence="9">Starch-binding associating with outer membrane</fullName>
    </submittedName>
</protein>